<proteinExistence type="predicted"/>
<evidence type="ECO:0000313" key="2">
    <source>
        <dbReference type="Proteomes" id="UP001140066"/>
    </source>
</evidence>
<dbReference type="EMBL" id="JANBUK010000379">
    <property type="protein sequence ID" value="KAJ2790227.1"/>
    <property type="molecule type" value="Genomic_DNA"/>
</dbReference>
<accession>A0ACC1KIA8</accession>
<protein>
    <submittedName>
        <fullName evidence="1">Uncharacterized protein</fullName>
    </submittedName>
</protein>
<reference evidence="1" key="1">
    <citation type="submission" date="2022-07" db="EMBL/GenBank/DDBJ databases">
        <title>Phylogenomic reconstructions and comparative analyses of Kickxellomycotina fungi.</title>
        <authorList>
            <person name="Reynolds N.K."/>
            <person name="Stajich J.E."/>
            <person name="Barry K."/>
            <person name="Grigoriev I.V."/>
            <person name="Crous P."/>
            <person name="Smith M.E."/>
        </authorList>
    </citation>
    <scope>NUCLEOTIDE SEQUENCE</scope>
    <source>
        <strain evidence="1">BCRC 34191</strain>
    </source>
</reference>
<dbReference type="Proteomes" id="UP001140066">
    <property type="component" value="Unassembled WGS sequence"/>
</dbReference>
<sequence>MNSAAGLSRSSRVGQQADSRPPDPPPIERSRVLPAAPRPHTPPGNGSDTDYNTGRRQNRSRFPTRSRNRTRSYRDAVASSSPTRPPRSTAFLHKVTEQLKEYHYTDNPMLLLDISIVAHPNILQIVRQHIAQLLAPPSGSTTLANTNNNNPHPIGFLTYDNTVKMFLRHHEFIPITIATPLIVDGTVYRWRYTDGIPPSRPFTLLSPPAPRAAPPAIDRAEPAIRTADSVSDASSSDGNADNSDDDDNIKAVSDMAAHYSSQQQQRRLTSASVDSTSFNDSTLEFVDAASSPPFAPTNGDPDVGPQQVQRPPTNPLSRTNRRINPALLPPLATQLGSFAQRTQSLVQKRLASAAQNRQQLQDDAEPRHALATLSNPGGSQRTRSLSYSSSGRTPISSGGPSKMTTRSNSRGPTGYKDQFEREDQFDRSSTTGLDNSGFTDLDQSFYDPSPSPFQPTHPRPHSGDGSGAF</sequence>
<comment type="caution">
    <text evidence="1">The sequence shown here is derived from an EMBL/GenBank/DDBJ whole genome shotgun (WGS) entry which is preliminary data.</text>
</comment>
<gene>
    <name evidence="1" type="ORF">GGI18_001930</name>
</gene>
<organism evidence="1 2">
    <name type="scientific">Coemansia linderi</name>
    <dbReference type="NCBI Taxonomy" id="2663919"/>
    <lineage>
        <taxon>Eukaryota</taxon>
        <taxon>Fungi</taxon>
        <taxon>Fungi incertae sedis</taxon>
        <taxon>Zoopagomycota</taxon>
        <taxon>Kickxellomycotina</taxon>
        <taxon>Kickxellomycetes</taxon>
        <taxon>Kickxellales</taxon>
        <taxon>Kickxellaceae</taxon>
        <taxon>Coemansia</taxon>
    </lineage>
</organism>
<keyword evidence="2" id="KW-1185">Reference proteome</keyword>
<evidence type="ECO:0000313" key="1">
    <source>
        <dbReference type="EMBL" id="KAJ2790227.1"/>
    </source>
</evidence>
<name>A0ACC1KIA8_9FUNG</name>